<dbReference type="InParanoid" id="A0A168QTS7"/>
<sequence length="311" mass="35042">MEGNSWFYIQSIKTGHVVSASRHIQSGEVEATRSQVHVYPPLQTDDELWTWTGQFIRNKATGLVLDIRKGRLRLIEDTEICLYHEKPLEEASNQLWGVREPSTSALVSPTSTLSHGKLIYSISNADWTLMQDGDRLLLYPEEPHLPFDTWDLVDEDCLLPSLSSSSPTTTSEWNGPTTPGISSSLTGSFEGEYPQGGLTPAKRGSQGSVNMYSMENFKDYHDRLYKEKDTHLSDKAVSMAIAYHSWIATTPSLDPIKEDDESGRIQLQNQAEQEALDLLLSKQYQDHHKETVLHLTSRYISLLIDQKVSTS</sequence>
<keyword evidence="3" id="KW-1185">Reference proteome</keyword>
<protein>
    <recommendedName>
        <fullName evidence="4">Ricin B lectin domain-containing protein</fullName>
    </recommendedName>
</protein>
<dbReference type="AlphaFoldDB" id="A0A168QTS7"/>
<dbReference type="InterPro" id="IPR035992">
    <property type="entry name" value="Ricin_B-like_lectins"/>
</dbReference>
<name>A0A168QTS7_ABSGL</name>
<evidence type="ECO:0000313" key="3">
    <source>
        <dbReference type="Proteomes" id="UP000078561"/>
    </source>
</evidence>
<dbReference type="OMA" id="RFMEDTE"/>
<evidence type="ECO:0000313" key="2">
    <source>
        <dbReference type="EMBL" id="SAM05544.1"/>
    </source>
</evidence>
<feature type="compositionally biased region" description="Polar residues" evidence="1">
    <location>
        <begin position="172"/>
        <end position="187"/>
    </location>
</feature>
<accession>A0A168QTS7</accession>
<dbReference type="Proteomes" id="UP000078561">
    <property type="component" value="Unassembled WGS sequence"/>
</dbReference>
<reference evidence="2" key="1">
    <citation type="submission" date="2016-04" db="EMBL/GenBank/DDBJ databases">
        <authorList>
            <person name="Evans L.H."/>
            <person name="Alamgir A."/>
            <person name="Owens N."/>
            <person name="Weber N.D."/>
            <person name="Virtaneva K."/>
            <person name="Barbian K."/>
            <person name="Babar A."/>
            <person name="Rosenke K."/>
        </authorList>
    </citation>
    <scope>NUCLEOTIDE SEQUENCE [LARGE SCALE GENOMIC DNA]</scope>
    <source>
        <strain evidence="2">CBS 101.48</strain>
    </source>
</reference>
<gene>
    <name evidence="2" type="primary">ABSGL_11419.1 scaffold 12295</name>
</gene>
<dbReference type="OrthoDB" id="2345540at2759"/>
<dbReference type="EMBL" id="LT554468">
    <property type="protein sequence ID" value="SAM05544.1"/>
    <property type="molecule type" value="Genomic_DNA"/>
</dbReference>
<evidence type="ECO:0000256" key="1">
    <source>
        <dbReference type="SAM" id="MobiDB-lite"/>
    </source>
</evidence>
<dbReference type="Gene3D" id="2.80.10.50">
    <property type="match status" value="1"/>
</dbReference>
<proteinExistence type="predicted"/>
<dbReference type="SUPFAM" id="SSF50370">
    <property type="entry name" value="Ricin B-like lectins"/>
    <property type="match status" value="1"/>
</dbReference>
<feature type="region of interest" description="Disordered" evidence="1">
    <location>
        <begin position="163"/>
        <end position="207"/>
    </location>
</feature>
<dbReference type="STRING" id="4829.A0A168QTS7"/>
<organism evidence="2">
    <name type="scientific">Absidia glauca</name>
    <name type="common">Pin mould</name>
    <dbReference type="NCBI Taxonomy" id="4829"/>
    <lineage>
        <taxon>Eukaryota</taxon>
        <taxon>Fungi</taxon>
        <taxon>Fungi incertae sedis</taxon>
        <taxon>Mucoromycota</taxon>
        <taxon>Mucoromycotina</taxon>
        <taxon>Mucoromycetes</taxon>
        <taxon>Mucorales</taxon>
        <taxon>Cunninghamellaceae</taxon>
        <taxon>Absidia</taxon>
    </lineage>
</organism>
<evidence type="ECO:0008006" key="4">
    <source>
        <dbReference type="Google" id="ProtNLM"/>
    </source>
</evidence>